<organism evidence="1 2">
    <name type="scientific">Oceanospirillum multiglobuliferum</name>
    <dbReference type="NCBI Taxonomy" id="64969"/>
    <lineage>
        <taxon>Bacteria</taxon>
        <taxon>Pseudomonadati</taxon>
        <taxon>Pseudomonadota</taxon>
        <taxon>Gammaproteobacteria</taxon>
        <taxon>Oceanospirillales</taxon>
        <taxon>Oceanospirillaceae</taxon>
        <taxon>Oceanospirillum</taxon>
    </lineage>
</organism>
<sequence length="396" mass="45714">MAKKSTWKKEKACNHLLQELFSSASKAGDRAIKYPLEHDLYITSVYHSIEHAYPSISDEKKYKFLKETFKDIILEEKEWSEDLLIDHYNKKCHSLYKSGCMEYHVIIMLSICPEVSISNKKIGSVNLSFYPKIPEKYQSSRQNLFSKIKCLGVSEDSDFTCCIAKCHALDESYAVSQSLEAIDFIRGAMMLTISNPLSMGSMGEIRSKIQNPFFVGNIHTAHFPDGNMVNENLYWYEQEYRKRKLSTLKLEGFEDFFESVMSLNKKNKGIFLAISKIMKGLSLAFDNQSDSLKIIKIWAILDEVFNIKQFEMRKILSYFIDGSKKNLAGDILSSIRNSRNSIAHDIKSSQISLDHQLRFLFEQLKQLIVGLIKNESRFKSISEYKKLALMIEKTTH</sequence>
<evidence type="ECO:0000313" key="2">
    <source>
        <dbReference type="Proteomes" id="UP000191418"/>
    </source>
</evidence>
<dbReference type="RefSeq" id="WP_078744021.1">
    <property type="nucleotide sequence ID" value="NZ_FUXG01000002.1"/>
</dbReference>
<dbReference type="AlphaFoldDB" id="A0A1T4LC42"/>
<dbReference type="Proteomes" id="UP000191418">
    <property type="component" value="Unassembled WGS sequence"/>
</dbReference>
<dbReference type="EMBL" id="MTSM01000002">
    <property type="protein sequence ID" value="OPX56717.1"/>
    <property type="molecule type" value="Genomic_DNA"/>
</dbReference>
<accession>A0A1T4LC42</accession>
<evidence type="ECO:0000313" key="1">
    <source>
        <dbReference type="EMBL" id="OPX56717.1"/>
    </source>
</evidence>
<proteinExistence type="predicted"/>
<comment type="caution">
    <text evidence="1">The sequence shown here is derived from an EMBL/GenBank/DDBJ whole genome shotgun (WGS) entry which is preliminary data.</text>
</comment>
<protein>
    <recommendedName>
        <fullName evidence="3">Apea-like HEPN domain-containing protein</fullName>
    </recommendedName>
</protein>
<reference evidence="1 2" key="1">
    <citation type="submission" date="2017-01" db="EMBL/GenBank/DDBJ databases">
        <title>Genome Sequencing of a Marine Spirillum, Oceanospirillum multiglobuliferum ATCC 33336, from Japan.</title>
        <authorList>
            <person name="Carney J.G."/>
            <person name="Trachtenberg A.M."/>
            <person name="Rheaume B.A."/>
            <person name="Linnane J.D."/>
            <person name="Pitts N.L."/>
            <person name="Mykles D.L."/>
            <person name="Maclea K.S."/>
        </authorList>
    </citation>
    <scope>NUCLEOTIDE SEQUENCE [LARGE SCALE GENOMIC DNA]</scope>
    <source>
        <strain evidence="1 2">ATCC 33336</strain>
    </source>
</reference>
<keyword evidence="2" id="KW-1185">Reference proteome</keyword>
<gene>
    <name evidence="1" type="ORF">BTE48_02175</name>
</gene>
<dbReference type="OrthoDB" id="1491948at2"/>
<evidence type="ECO:0008006" key="3">
    <source>
        <dbReference type="Google" id="ProtNLM"/>
    </source>
</evidence>
<name>A0A1T4LC42_9GAMM</name>